<dbReference type="AlphaFoldDB" id="A0A5D3BDU9"/>
<dbReference type="EMBL" id="SSTD01018855">
    <property type="protein sequence ID" value="TYJ97483.1"/>
    <property type="molecule type" value="Genomic_DNA"/>
</dbReference>
<reference evidence="1 2" key="1">
    <citation type="submission" date="2019-08" db="EMBL/GenBank/DDBJ databases">
        <title>Draft genome sequences of two oriental melons (Cucumis melo L. var makuwa).</title>
        <authorList>
            <person name="Kwon S.-Y."/>
        </authorList>
    </citation>
    <scope>NUCLEOTIDE SEQUENCE [LARGE SCALE GENOMIC DNA]</scope>
    <source>
        <strain evidence="2">cv. Chang Bougi</strain>
        <tissue evidence="1">Leaf</tissue>
    </source>
</reference>
<name>A0A5D3BDU9_CUCMM</name>
<sequence>MSKINWFRPVASTVSNYKSSDILLLLKSPQLSAFPLECTRSSFPSDFEKKNALFLKFDDHFNNTGR</sequence>
<dbReference type="Proteomes" id="UP000321947">
    <property type="component" value="Unassembled WGS sequence"/>
</dbReference>
<comment type="caution">
    <text evidence="1">The sequence shown here is derived from an EMBL/GenBank/DDBJ whole genome shotgun (WGS) entry which is preliminary data.</text>
</comment>
<accession>A0A5D3BDU9</accession>
<gene>
    <name evidence="1" type="ORF">E5676_scaffold598G00440</name>
</gene>
<organism evidence="1 2">
    <name type="scientific">Cucumis melo var. makuwa</name>
    <name type="common">Oriental melon</name>
    <dbReference type="NCBI Taxonomy" id="1194695"/>
    <lineage>
        <taxon>Eukaryota</taxon>
        <taxon>Viridiplantae</taxon>
        <taxon>Streptophyta</taxon>
        <taxon>Embryophyta</taxon>
        <taxon>Tracheophyta</taxon>
        <taxon>Spermatophyta</taxon>
        <taxon>Magnoliopsida</taxon>
        <taxon>eudicotyledons</taxon>
        <taxon>Gunneridae</taxon>
        <taxon>Pentapetalae</taxon>
        <taxon>rosids</taxon>
        <taxon>fabids</taxon>
        <taxon>Cucurbitales</taxon>
        <taxon>Cucurbitaceae</taxon>
        <taxon>Benincaseae</taxon>
        <taxon>Cucumis</taxon>
    </lineage>
</organism>
<proteinExistence type="predicted"/>
<evidence type="ECO:0000313" key="1">
    <source>
        <dbReference type="EMBL" id="TYJ97483.1"/>
    </source>
</evidence>
<evidence type="ECO:0000313" key="2">
    <source>
        <dbReference type="Proteomes" id="UP000321947"/>
    </source>
</evidence>
<protein>
    <submittedName>
        <fullName evidence="1">Uncharacterized protein</fullName>
    </submittedName>
</protein>